<keyword evidence="17 25" id="KW-0472">Membrane</keyword>
<dbReference type="FunFam" id="1.10.510.10:FF:000358">
    <property type="entry name" value="Putative leucine-rich repeat receptor-like serine/threonine-protein kinase"/>
    <property type="match status" value="1"/>
</dbReference>
<keyword evidence="15" id="KW-0067">ATP-binding</keyword>
<keyword evidence="12" id="KW-0677">Repeat</keyword>
<evidence type="ECO:0000256" key="26">
    <source>
        <dbReference type="SAM" id="SignalP"/>
    </source>
</evidence>
<dbReference type="GO" id="GO:0005886">
    <property type="term" value="C:plasma membrane"/>
    <property type="evidence" value="ECO:0007669"/>
    <property type="project" value="UniProtKB-SubCell"/>
</dbReference>
<evidence type="ECO:0000256" key="25">
    <source>
        <dbReference type="SAM" id="Phobius"/>
    </source>
</evidence>
<keyword evidence="7" id="KW-0597">Phosphoprotein</keyword>
<dbReference type="EC" id="2.7.11.1" evidence="4"/>
<evidence type="ECO:0000256" key="22">
    <source>
        <dbReference type="ARBA" id="ARBA00054320"/>
    </source>
</evidence>
<evidence type="ECO:0000256" key="14">
    <source>
        <dbReference type="ARBA" id="ARBA00022777"/>
    </source>
</evidence>
<dbReference type="Gene3D" id="3.30.200.20">
    <property type="entry name" value="Phosphorylase Kinase, domain 1"/>
    <property type="match status" value="1"/>
</dbReference>
<comment type="subcellular location">
    <subcellularLocation>
        <location evidence="1">Cell membrane</location>
        <topology evidence="1">Single-pass type I membrane protein</topology>
    </subcellularLocation>
    <subcellularLocation>
        <location evidence="2">Endoplasmic reticulum membrane</location>
        <topology evidence="2">Single-pass membrane protein</topology>
    </subcellularLocation>
</comment>
<evidence type="ECO:0000256" key="18">
    <source>
        <dbReference type="ARBA" id="ARBA00023170"/>
    </source>
</evidence>
<dbReference type="Proteomes" id="UP000251960">
    <property type="component" value="Chromosome 6"/>
</dbReference>
<evidence type="ECO:0000256" key="4">
    <source>
        <dbReference type="ARBA" id="ARBA00012513"/>
    </source>
</evidence>
<dbReference type="Gene3D" id="1.10.510.10">
    <property type="entry name" value="Transferase(Phosphotransferase) domain 1"/>
    <property type="match status" value="1"/>
</dbReference>
<dbReference type="PANTHER" id="PTHR48005">
    <property type="entry name" value="LEUCINE RICH REPEAT KINASE 2"/>
    <property type="match status" value="1"/>
</dbReference>
<dbReference type="SMART" id="SM00220">
    <property type="entry name" value="S_TKc"/>
    <property type="match status" value="1"/>
</dbReference>
<keyword evidence="16 25" id="KW-1133">Transmembrane helix</keyword>
<dbReference type="InterPro" id="IPR051420">
    <property type="entry name" value="Ser_Thr_Kinases_DiverseReg"/>
</dbReference>
<evidence type="ECO:0000256" key="19">
    <source>
        <dbReference type="ARBA" id="ARBA00023180"/>
    </source>
</evidence>
<evidence type="ECO:0000259" key="27">
    <source>
        <dbReference type="PROSITE" id="PS50011"/>
    </source>
</evidence>
<dbReference type="GO" id="GO:0005524">
    <property type="term" value="F:ATP binding"/>
    <property type="evidence" value="ECO:0007669"/>
    <property type="project" value="UniProtKB-KW"/>
</dbReference>
<dbReference type="Gene3D" id="3.80.10.10">
    <property type="entry name" value="Ribonuclease Inhibitor"/>
    <property type="match status" value="4"/>
</dbReference>
<dbReference type="InterPro" id="IPR008271">
    <property type="entry name" value="Ser/Thr_kinase_AS"/>
</dbReference>
<keyword evidence="13" id="KW-0547">Nucleotide-binding</keyword>
<comment type="similarity">
    <text evidence="3">Belongs to the protein kinase superfamily. Ser/Thr protein kinase family.</text>
</comment>
<keyword evidence="11 26" id="KW-0732">Signal</keyword>
<protein>
    <recommendedName>
        <fullName evidence="24">Receptor kinase-like protein Xa21</fullName>
        <ecNumber evidence="4">2.7.11.1</ecNumber>
    </recommendedName>
</protein>
<evidence type="ECO:0000313" key="28">
    <source>
        <dbReference type="EMBL" id="PWZ16404.1"/>
    </source>
</evidence>
<evidence type="ECO:0000256" key="13">
    <source>
        <dbReference type="ARBA" id="ARBA00022741"/>
    </source>
</evidence>
<dbReference type="GO" id="GO:0005789">
    <property type="term" value="C:endoplasmic reticulum membrane"/>
    <property type="evidence" value="ECO:0007669"/>
    <property type="project" value="UniProtKB-SubCell"/>
</dbReference>
<sequence length="1127" mass="121122">MAHPVRLLCLLAFFGSLHVAATSNERENDQQALLCFKSQLSGTVGTLSSWSSNTSMEFCSWHGVSCSEHSPRRVIALDLASEGITGTIPPCIANLTSLTRLQLANNSFRGSIPPELGLLSQLRILNLSMNSLEGTIPSELSSCSQLQALGLWNNSLRGEIPPALGQCVQLEEIDLSNNDLEGSIPSRFGALPELRALVLAGNRLSGAIPPSLGRSSLSLTHVDLGANALTGGIPESLAGSSSLQVLRLMRNSLGGELPRALFNTSSLIAICLQENKFVGPIPPATSVVSPPVKHLHLGGNFLSGTIPASLGNLSSLLDLRLTRNRLHGSIPESIGYLPALSLLNLNLNNLSGPVPPSLFNMSSLRALAMGNNSLSGRLPSGIGYTLPRIQILILPSNRFDGPIPASLLHAHHMQWLYLGQNCLTGPVPFFGTLPNLEELQVSYNLLDAGDWGFVSSLSGCSRLTRLYLAGNSFRGELPSSIGNLSSSLEILWLRDNKISGPIPPELGNLKNLSTLYMDHNRFTGSIPAAIGNLKRLVVLSAARNRLSGTIPDAIGDLVQLTDLKLDANNLSGRIPASIGRCTQLQILNLARNALDGGIPRSILQISSLSLELDLSYNRLAGGIPDEIGNLINLNKLSVSNNMLSGSIPSALGQCVLLEYLKMQNNLFTGSVPQSFAGLVGIRELDVSRNNLSGKIPEFLTSLNYLNYLNLSFNDFDGAVPEGGVFVNASAASIEGNGRLCAAVPTRGVTLCSARGHGKSRHYSLVLAAKIVTPIVVTIMLLCLAAIFWRKRMQAAKPHPQQSDGEMKNVTYEEILKATDAFSPANLISSGSYGKVYKGTMKLHKGPVAIKIFNLGIHGAHGSFLAECEALRNARHRNIVKVITVCSSVDPAGADFKAIVFPYMQNGNLDMWLNQKTHQNSQRKTLSLSQRISVSLDVANAVDYLHNQCASPLIHCDLKPSNVLLDLDMVAYVGDFGLARFQRDTPTAHEDSSASFAGLKGSIGYIPPEYGMSEGISTEGDVYSFGVLLLEMMTGRRPTDEKFSDGTTLHEFVGRAFRNNNNNMDEVVDPVLIQGNETEVLRDCVIPLIEIGLSCSVTSSKDRPGMDRVSTEILAIKKVLSSIHDKLK</sequence>
<dbReference type="PANTHER" id="PTHR48005:SF88">
    <property type="entry name" value="PROTEIN KINASE DOMAIN-CONTAINING PROTEIN"/>
    <property type="match status" value="1"/>
</dbReference>
<dbReference type="Pfam" id="PF07714">
    <property type="entry name" value="PK_Tyr_Ser-Thr"/>
    <property type="match status" value="1"/>
</dbReference>
<feature type="chain" id="PRO_5018200075" description="Receptor kinase-like protein Xa21" evidence="26">
    <location>
        <begin position="22"/>
        <end position="1127"/>
    </location>
</feature>
<dbReference type="InterPro" id="IPR011009">
    <property type="entry name" value="Kinase-like_dom_sf"/>
</dbReference>
<organism evidence="28">
    <name type="scientific">Zea mays</name>
    <name type="common">Maize</name>
    <dbReference type="NCBI Taxonomy" id="4577"/>
    <lineage>
        <taxon>Eukaryota</taxon>
        <taxon>Viridiplantae</taxon>
        <taxon>Streptophyta</taxon>
        <taxon>Embryophyta</taxon>
        <taxon>Tracheophyta</taxon>
        <taxon>Spermatophyta</taxon>
        <taxon>Magnoliopsida</taxon>
        <taxon>Liliopsida</taxon>
        <taxon>Poales</taxon>
        <taxon>Poaceae</taxon>
        <taxon>PACMAD clade</taxon>
        <taxon>Panicoideae</taxon>
        <taxon>Andropogonodae</taxon>
        <taxon>Andropogoneae</taxon>
        <taxon>Tripsacinae</taxon>
        <taxon>Zea</taxon>
    </lineage>
</organism>
<dbReference type="InterPro" id="IPR001611">
    <property type="entry name" value="Leu-rich_rpt"/>
</dbReference>
<dbReference type="SUPFAM" id="SSF52047">
    <property type="entry name" value="RNI-like"/>
    <property type="match status" value="1"/>
</dbReference>
<feature type="domain" description="Protein kinase" evidence="27">
    <location>
        <begin position="821"/>
        <end position="1126"/>
    </location>
</feature>
<comment type="catalytic activity">
    <reaction evidence="21">
        <text>L-seryl-[protein] + ATP = O-phospho-L-seryl-[protein] + ADP + H(+)</text>
        <dbReference type="Rhea" id="RHEA:17989"/>
        <dbReference type="Rhea" id="RHEA-COMP:9863"/>
        <dbReference type="Rhea" id="RHEA-COMP:11604"/>
        <dbReference type="ChEBI" id="CHEBI:15378"/>
        <dbReference type="ChEBI" id="CHEBI:29999"/>
        <dbReference type="ChEBI" id="CHEBI:30616"/>
        <dbReference type="ChEBI" id="CHEBI:83421"/>
        <dbReference type="ChEBI" id="CHEBI:456216"/>
        <dbReference type="EC" id="2.7.11.1"/>
    </reaction>
</comment>
<dbReference type="Pfam" id="PF00560">
    <property type="entry name" value="LRR_1"/>
    <property type="match status" value="8"/>
</dbReference>
<evidence type="ECO:0000256" key="24">
    <source>
        <dbReference type="ARBA" id="ARBA00072040"/>
    </source>
</evidence>
<proteinExistence type="inferred from homology"/>
<evidence type="ECO:0000256" key="6">
    <source>
        <dbReference type="ARBA" id="ARBA00022527"/>
    </source>
</evidence>
<dbReference type="Pfam" id="PF08263">
    <property type="entry name" value="LRRNT_2"/>
    <property type="match status" value="1"/>
</dbReference>
<evidence type="ECO:0000256" key="11">
    <source>
        <dbReference type="ARBA" id="ARBA00022729"/>
    </source>
</evidence>
<evidence type="ECO:0000256" key="8">
    <source>
        <dbReference type="ARBA" id="ARBA00022614"/>
    </source>
</evidence>
<dbReference type="FunFam" id="3.80.10.10:FF:000288">
    <property type="entry name" value="LRR receptor-like serine/threonine-protein kinase EFR"/>
    <property type="match status" value="1"/>
</dbReference>
<feature type="signal peptide" evidence="26">
    <location>
        <begin position="1"/>
        <end position="21"/>
    </location>
</feature>
<dbReference type="SUPFAM" id="SSF52058">
    <property type="entry name" value="L domain-like"/>
    <property type="match status" value="2"/>
</dbReference>
<evidence type="ECO:0000256" key="1">
    <source>
        <dbReference type="ARBA" id="ARBA00004251"/>
    </source>
</evidence>
<comment type="catalytic activity">
    <reaction evidence="20">
        <text>L-threonyl-[protein] + ATP = O-phospho-L-threonyl-[protein] + ADP + H(+)</text>
        <dbReference type="Rhea" id="RHEA:46608"/>
        <dbReference type="Rhea" id="RHEA-COMP:11060"/>
        <dbReference type="Rhea" id="RHEA-COMP:11605"/>
        <dbReference type="ChEBI" id="CHEBI:15378"/>
        <dbReference type="ChEBI" id="CHEBI:30013"/>
        <dbReference type="ChEBI" id="CHEBI:30616"/>
        <dbReference type="ChEBI" id="CHEBI:61977"/>
        <dbReference type="ChEBI" id="CHEBI:456216"/>
        <dbReference type="EC" id="2.7.11.1"/>
    </reaction>
</comment>
<dbReference type="SMART" id="SM00369">
    <property type="entry name" value="LRR_TYP"/>
    <property type="match status" value="9"/>
</dbReference>
<dbReference type="FunFam" id="3.80.10.10:FF:000275">
    <property type="entry name" value="Leucine-rich repeat receptor-like protein kinase"/>
    <property type="match status" value="1"/>
</dbReference>
<comment type="function">
    <text evidence="22">Receptor kinase that detects X.oryzae pv. oryzae protein Ax21 to promote innate immunity. Following X.oryzae pv. oryzae protein Ax21 detection, undergoes cleavage, releasing the processed protein kinase Xa21 chain.</text>
</comment>
<reference evidence="28" key="1">
    <citation type="journal article" date="2018" name="Nat. Genet.">
        <title>Extensive intraspecific gene order and gene structural variations between Mo17 and other maize genomes.</title>
        <authorList>
            <person name="Sun S."/>
            <person name="Zhou Y."/>
            <person name="Chen J."/>
            <person name="Shi J."/>
            <person name="Zhao H."/>
            <person name="Zhao H."/>
            <person name="Song W."/>
            <person name="Zhang M."/>
            <person name="Cui Y."/>
            <person name="Dong X."/>
            <person name="Liu H."/>
            <person name="Ma X."/>
            <person name="Jiao Y."/>
            <person name="Wang B."/>
            <person name="Wei X."/>
            <person name="Stein J.C."/>
            <person name="Glaubitz J.C."/>
            <person name="Lu F."/>
            <person name="Yu G."/>
            <person name="Liang C."/>
            <person name="Fengler K."/>
            <person name="Li B."/>
            <person name="Rafalski A."/>
            <person name="Schnable P.S."/>
            <person name="Ware D.H."/>
            <person name="Buckler E.S."/>
            <person name="Lai J."/>
        </authorList>
    </citation>
    <scope>NUCLEOTIDE SEQUENCE [LARGE SCALE GENOMIC DNA]</scope>
    <source>
        <tissue evidence="28">Seedling</tissue>
    </source>
</reference>
<dbReference type="PROSITE" id="PS50011">
    <property type="entry name" value="PROTEIN_KINASE_DOM"/>
    <property type="match status" value="1"/>
</dbReference>
<evidence type="ECO:0000256" key="5">
    <source>
        <dbReference type="ARBA" id="ARBA00022475"/>
    </source>
</evidence>
<evidence type="ECO:0000256" key="10">
    <source>
        <dbReference type="ARBA" id="ARBA00022692"/>
    </source>
</evidence>
<evidence type="ECO:0000256" key="15">
    <source>
        <dbReference type="ARBA" id="ARBA00022840"/>
    </source>
</evidence>
<evidence type="ECO:0000256" key="16">
    <source>
        <dbReference type="ARBA" id="ARBA00022989"/>
    </source>
</evidence>
<evidence type="ECO:0000256" key="12">
    <source>
        <dbReference type="ARBA" id="ARBA00022737"/>
    </source>
</evidence>
<keyword evidence="18 28" id="KW-0675">Receptor</keyword>
<evidence type="ECO:0000256" key="23">
    <source>
        <dbReference type="ARBA" id="ARBA00056628"/>
    </source>
</evidence>
<dbReference type="InterPro" id="IPR032675">
    <property type="entry name" value="LRR_dom_sf"/>
</dbReference>
<keyword evidence="5" id="KW-1003">Cell membrane</keyword>
<accession>A0A3L6E661</accession>
<dbReference type="Pfam" id="PF13855">
    <property type="entry name" value="LRR_8"/>
    <property type="match status" value="2"/>
</dbReference>
<feature type="transmembrane region" description="Helical" evidence="25">
    <location>
        <begin position="762"/>
        <end position="788"/>
    </location>
</feature>
<dbReference type="EMBL" id="NCVQ01000007">
    <property type="protein sequence ID" value="PWZ16404.1"/>
    <property type="molecule type" value="Genomic_DNA"/>
</dbReference>
<dbReference type="PROSITE" id="PS00108">
    <property type="entry name" value="PROTEIN_KINASE_ST"/>
    <property type="match status" value="1"/>
</dbReference>
<keyword evidence="19" id="KW-0325">Glycoprotein</keyword>
<gene>
    <name evidence="28" type="primary">XA21_2</name>
    <name evidence="28" type="ORF">Zm00014a_034044</name>
</gene>
<evidence type="ECO:0000256" key="3">
    <source>
        <dbReference type="ARBA" id="ARBA00008684"/>
    </source>
</evidence>
<dbReference type="FunFam" id="3.30.200.20:FF:000432">
    <property type="entry name" value="LRR receptor-like serine/threonine-protein kinase EFR"/>
    <property type="match status" value="1"/>
</dbReference>
<evidence type="ECO:0000256" key="21">
    <source>
        <dbReference type="ARBA" id="ARBA00048679"/>
    </source>
</evidence>
<dbReference type="FunFam" id="3.80.10.10:FF:000095">
    <property type="entry name" value="LRR receptor-like serine/threonine-protein kinase GSO1"/>
    <property type="match status" value="1"/>
</dbReference>
<dbReference type="InterPro" id="IPR001245">
    <property type="entry name" value="Ser-Thr/Tyr_kinase_cat_dom"/>
</dbReference>
<comment type="function">
    <text evidence="23">The processed protein kinase Xa21 chain released by protein cleavage after X.oryzae pv. oryzae protein Ax21 detection translocates into the nucleus where it can bind and regulate WRKY62, a transcription factor. Confers resistance to the bacterial pathogen X.oryzae pv. oryzae (Xoo).</text>
</comment>
<dbReference type="InterPro" id="IPR013210">
    <property type="entry name" value="LRR_N_plant-typ"/>
</dbReference>
<dbReference type="InterPro" id="IPR000719">
    <property type="entry name" value="Prot_kinase_dom"/>
</dbReference>
<keyword evidence="10 25" id="KW-0812">Transmembrane</keyword>
<evidence type="ECO:0000256" key="9">
    <source>
        <dbReference type="ARBA" id="ARBA00022679"/>
    </source>
</evidence>
<comment type="caution">
    <text evidence="28">The sequence shown here is derived from an EMBL/GenBank/DDBJ whole genome shotgun (WGS) entry which is preliminary data.</text>
</comment>
<dbReference type="SUPFAM" id="SSF56112">
    <property type="entry name" value="Protein kinase-like (PK-like)"/>
    <property type="match status" value="1"/>
</dbReference>
<dbReference type="GO" id="GO:0004674">
    <property type="term" value="F:protein serine/threonine kinase activity"/>
    <property type="evidence" value="ECO:0007669"/>
    <property type="project" value="UniProtKB-KW"/>
</dbReference>
<keyword evidence="14 28" id="KW-0418">Kinase</keyword>
<evidence type="ECO:0000256" key="2">
    <source>
        <dbReference type="ARBA" id="ARBA00004389"/>
    </source>
</evidence>
<dbReference type="ExpressionAtlas" id="A0A3L6E661">
    <property type="expression patterns" value="baseline and differential"/>
</dbReference>
<dbReference type="AlphaFoldDB" id="A0A3L6E661"/>
<keyword evidence="9" id="KW-0808">Transferase</keyword>
<evidence type="ECO:0000256" key="17">
    <source>
        <dbReference type="ARBA" id="ARBA00023136"/>
    </source>
</evidence>
<keyword evidence="6" id="KW-0723">Serine/threonine-protein kinase</keyword>
<keyword evidence="8" id="KW-0433">Leucine-rich repeat</keyword>
<dbReference type="InterPro" id="IPR003591">
    <property type="entry name" value="Leu-rich_rpt_typical-subtyp"/>
</dbReference>
<evidence type="ECO:0000256" key="7">
    <source>
        <dbReference type="ARBA" id="ARBA00022553"/>
    </source>
</evidence>
<evidence type="ECO:0000256" key="20">
    <source>
        <dbReference type="ARBA" id="ARBA00047899"/>
    </source>
</evidence>
<name>A0A3L6E661_MAIZE</name>